<dbReference type="EMBL" id="FNUT01000016">
    <property type="protein sequence ID" value="SEG73423.1"/>
    <property type="molecule type" value="Genomic_DNA"/>
</dbReference>
<feature type="transmembrane region" description="Helical" evidence="1">
    <location>
        <begin position="187"/>
        <end position="207"/>
    </location>
</feature>
<dbReference type="InterPro" id="IPR050879">
    <property type="entry name" value="Acyltransferase_3"/>
</dbReference>
<dbReference type="InterPro" id="IPR002656">
    <property type="entry name" value="Acyl_transf_3_dom"/>
</dbReference>
<dbReference type="PANTHER" id="PTHR23028:SF131">
    <property type="entry name" value="BLR2367 PROTEIN"/>
    <property type="match status" value="1"/>
</dbReference>
<feature type="transmembrane region" description="Helical" evidence="1">
    <location>
        <begin position="80"/>
        <end position="107"/>
    </location>
</feature>
<feature type="transmembrane region" description="Helical" evidence="1">
    <location>
        <begin position="37"/>
        <end position="59"/>
    </location>
</feature>
<feature type="transmembrane region" description="Helical" evidence="1">
    <location>
        <begin position="243"/>
        <end position="260"/>
    </location>
</feature>
<dbReference type="GO" id="GO:0000271">
    <property type="term" value="P:polysaccharide biosynthetic process"/>
    <property type="evidence" value="ECO:0007669"/>
    <property type="project" value="TreeGrafter"/>
</dbReference>
<feature type="transmembrane region" description="Helical" evidence="1">
    <location>
        <begin position="127"/>
        <end position="148"/>
    </location>
</feature>
<keyword evidence="3" id="KW-0012">Acyltransferase</keyword>
<organism evidence="3 4">
    <name type="scientific">Sphingobacterium lactis</name>
    <dbReference type="NCBI Taxonomy" id="797291"/>
    <lineage>
        <taxon>Bacteria</taxon>
        <taxon>Pseudomonadati</taxon>
        <taxon>Bacteroidota</taxon>
        <taxon>Sphingobacteriia</taxon>
        <taxon>Sphingobacteriales</taxon>
        <taxon>Sphingobacteriaceae</taxon>
        <taxon>Sphingobacterium</taxon>
    </lineage>
</organism>
<protein>
    <submittedName>
        <fullName evidence="3">Peptidoglycan/LPS O-acetylase OafA/YrhL, contains acyltransferase and SGNH-hydrolase domains</fullName>
    </submittedName>
</protein>
<dbReference type="Proteomes" id="UP000236731">
    <property type="component" value="Unassembled WGS sequence"/>
</dbReference>
<feature type="domain" description="Acyltransferase 3" evidence="2">
    <location>
        <begin position="6"/>
        <end position="330"/>
    </location>
</feature>
<sequence>MNKKIDSLQFIRAFAAIIVANSHIWNDGLLWGIFNEFGGFGVDLFFVLSGFIMCLTVKLDLGSNFKNSAYFLNRRITRIFPIYLICAIPLLIFVTKAEGVQSVYYYLGNILLLPSFTNDPDYRLVLPPGWTLIYEMFFYYIFSLILLFSHNRFQILNIIGGILVSMVIIVQALGIQGPQLSWANFSYIIGDSLLVNFALGIIVYYIYERYNGKININIFWALLFFTIICGVSITMIYFKIPRFLANGIPAFLAIIVFVFVKNSWFQGRLGRKLVFIGDASYSIYLTHFYFSFFKPDFLSLGKIYIKNESFLINFVGISCMIGAILGGCLFFTFVEKPLIKVFSPKKMGALEKRTQ</sequence>
<feature type="transmembrane region" description="Helical" evidence="1">
    <location>
        <begin position="7"/>
        <end position="25"/>
    </location>
</feature>
<feature type="transmembrane region" description="Helical" evidence="1">
    <location>
        <begin position="310"/>
        <end position="334"/>
    </location>
</feature>
<dbReference type="AlphaFoldDB" id="A0A1H6CL39"/>
<dbReference type="PANTHER" id="PTHR23028">
    <property type="entry name" value="ACETYLTRANSFERASE"/>
    <property type="match status" value="1"/>
</dbReference>
<accession>A0A1H6CL39</accession>
<keyword evidence="1" id="KW-0472">Membrane</keyword>
<evidence type="ECO:0000256" key="1">
    <source>
        <dbReference type="SAM" id="Phobius"/>
    </source>
</evidence>
<keyword evidence="1" id="KW-1133">Transmembrane helix</keyword>
<keyword evidence="4" id="KW-1185">Reference proteome</keyword>
<keyword evidence="3" id="KW-0378">Hydrolase</keyword>
<dbReference type="OrthoDB" id="290051at2"/>
<dbReference type="GO" id="GO:0016787">
    <property type="term" value="F:hydrolase activity"/>
    <property type="evidence" value="ECO:0007669"/>
    <property type="project" value="UniProtKB-KW"/>
</dbReference>
<dbReference type="GO" id="GO:0016747">
    <property type="term" value="F:acyltransferase activity, transferring groups other than amino-acyl groups"/>
    <property type="evidence" value="ECO:0007669"/>
    <property type="project" value="InterPro"/>
</dbReference>
<evidence type="ECO:0000259" key="2">
    <source>
        <dbReference type="Pfam" id="PF01757"/>
    </source>
</evidence>
<name>A0A1H6CL39_9SPHI</name>
<dbReference type="GO" id="GO:0016020">
    <property type="term" value="C:membrane"/>
    <property type="evidence" value="ECO:0007669"/>
    <property type="project" value="TreeGrafter"/>
</dbReference>
<keyword evidence="3" id="KW-0808">Transferase</keyword>
<dbReference type="Pfam" id="PF01757">
    <property type="entry name" value="Acyl_transf_3"/>
    <property type="match status" value="1"/>
</dbReference>
<reference evidence="4" key="1">
    <citation type="submission" date="2016-10" db="EMBL/GenBank/DDBJ databases">
        <authorList>
            <person name="Varghese N."/>
            <person name="Submissions S."/>
        </authorList>
    </citation>
    <scope>NUCLEOTIDE SEQUENCE [LARGE SCALE GENOMIC DNA]</scope>
    <source>
        <strain evidence="4">DSM 22361</strain>
    </source>
</reference>
<dbReference type="RefSeq" id="WP_103907844.1">
    <property type="nucleotide sequence ID" value="NZ_CP049246.1"/>
</dbReference>
<evidence type="ECO:0000313" key="4">
    <source>
        <dbReference type="Proteomes" id="UP000236731"/>
    </source>
</evidence>
<feature type="transmembrane region" description="Helical" evidence="1">
    <location>
        <begin position="272"/>
        <end position="290"/>
    </location>
</feature>
<evidence type="ECO:0000313" key="3">
    <source>
        <dbReference type="EMBL" id="SEG73423.1"/>
    </source>
</evidence>
<feature type="transmembrane region" description="Helical" evidence="1">
    <location>
        <begin position="155"/>
        <end position="175"/>
    </location>
</feature>
<proteinExistence type="predicted"/>
<gene>
    <name evidence="3" type="ORF">SAMN05421877_11662</name>
</gene>
<keyword evidence="1" id="KW-0812">Transmembrane</keyword>
<feature type="transmembrane region" description="Helical" evidence="1">
    <location>
        <begin position="219"/>
        <end position="237"/>
    </location>
</feature>